<dbReference type="InterPro" id="IPR021428">
    <property type="entry name" value="DUF3078"/>
</dbReference>
<dbReference type="Proteomes" id="UP001500936">
    <property type="component" value="Unassembled WGS sequence"/>
</dbReference>
<comment type="caution">
    <text evidence="2">The sequence shown here is derived from an EMBL/GenBank/DDBJ whole genome shotgun (WGS) entry which is preliminary data.</text>
</comment>
<reference evidence="3" key="1">
    <citation type="journal article" date="2019" name="Int. J. Syst. Evol. Microbiol.">
        <title>The Global Catalogue of Microorganisms (GCM) 10K type strain sequencing project: providing services to taxonomists for standard genome sequencing and annotation.</title>
        <authorList>
            <consortium name="The Broad Institute Genomics Platform"/>
            <consortium name="The Broad Institute Genome Sequencing Center for Infectious Disease"/>
            <person name="Wu L."/>
            <person name="Ma J."/>
        </authorList>
    </citation>
    <scope>NUCLEOTIDE SEQUENCE [LARGE SCALE GENOMIC DNA]</scope>
    <source>
        <strain evidence="3">JCM 17925</strain>
    </source>
</reference>
<feature type="signal peptide" evidence="1">
    <location>
        <begin position="1"/>
        <end position="19"/>
    </location>
</feature>
<name>A0ABP8JSE2_9BACT</name>
<sequence>MKKTAFLTSFVLWAFGVLAQDSLIVTKNVADTIKVVKDTTYWQRSFNGGINFNQAAFSNWAGGGVNSLALGAVVSSRALYRKGRISWDNTADFQLGYVTQRGETRKAADQLFLNSVYGYQLTNNWDMFVSGTFNSFFAPGYRYENLAADRTRLLVSKFFSPAQLTFAWGFAYRPNDWFSARISPFAPRFTFVTDDAVRVRQLPNGTYVPDPTQEAYGVKAGRAVRTEWLALQIQAMLNRDLTENINLSTRYQMYANYQTLDAIDHRLDLTLTAKISQYISTTLGLIALYDKDFSSKFQIQQTLAIGLLYKVTTFRKK</sequence>
<evidence type="ECO:0000313" key="2">
    <source>
        <dbReference type="EMBL" id="GAA4395457.1"/>
    </source>
</evidence>
<proteinExistence type="predicted"/>
<accession>A0ABP8JSE2</accession>
<evidence type="ECO:0000313" key="3">
    <source>
        <dbReference type="Proteomes" id="UP001500936"/>
    </source>
</evidence>
<keyword evidence="3" id="KW-1185">Reference proteome</keyword>
<dbReference type="Pfam" id="PF11276">
    <property type="entry name" value="DUF3078"/>
    <property type="match status" value="1"/>
</dbReference>
<keyword evidence="1" id="KW-0732">Signal</keyword>
<gene>
    <name evidence="2" type="ORF">GCM10023187_02340</name>
</gene>
<dbReference type="InterPro" id="IPR007433">
    <property type="entry name" value="DUF481"/>
</dbReference>
<dbReference type="Pfam" id="PF04338">
    <property type="entry name" value="DUF481"/>
    <property type="match status" value="1"/>
</dbReference>
<dbReference type="RefSeq" id="WP_345263102.1">
    <property type="nucleotide sequence ID" value="NZ_BAABHB010000001.1"/>
</dbReference>
<dbReference type="EMBL" id="BAABHB010000001">
    <property type="protein sequence ID" value="GAA4395457.1"/>
    <property type="molecule type" value="Genomic_DNA"/>
</dbReference>
<feature type="chain" id="PRO_5045711196" evidence="1">
    <location>
        <begin position="20"/>
        <end position="317"/>
    </location>
</feature>
<protein>
    <submittedName>
        <fullName evidence="2">DUF3078 domain-containing protein</fullName>
    </submittedName>
</protein>
<evidence type="ECO:0000256" key="1">
    <source>
        <dbReference type="SAM" id="SignalP"/>
    </source>
</evidence>
<organism evidence="2 3">
    <name type="scientific">Nibrella viscosa</name>
    <dbReference type="NCBI Taxonomy" id="1084524"/>
    <lineage>
        <taxon>Bacteria</taxon>
        <taxon>Pseudomonadati</taxon>
        <taxon>Bacteroidota</taxon>
        <taxon>Cytophagia</taxon>
        <taxon>Cytophagales</taxon>
        <taxon>Spirosomataceae</taxon>
        <taxon>Nibrella</taxon>
    </lineage>
</organism>